<keyword evidence="9 10" id="KW-0961">Cell wall biogenesis/degradation</keyword>
<dbReference type="GO" id="GO:0071555">
    <property type="term" value="P:cell wall organization"/>
    <property type="evidence" value="ECO:0007669"/>
    <property type="project" value="UniProtKB-KW"/>
</dbReference>
<proteinExistence type="inferred from homology"/>
<comment type="subcellular location">
    <subcellularLocation>
        <location evidence="10 11">Cytoplasm</location>
    </subcellularLocation>
</comment>
<dbReference type="EMBL" id="VGIR01000011">
    <property type="protein sequence ID" value="MBM3330828.1"/>
    <property type="molecule type" value="Genomic_DNA"/>
</dbReference>
<dbReference type="SUPFAM" id="SSF53244">
    <property type="entry name" value="MurD-like peptide ligases, peptide-binding domain"/>
    <property type="match status" value="1"/>
</dbReference>
<keyword evidence="4 10" id="KW-0547">Nucleotide-binding</keyword>
<dbReference type="GO" id="GO:0047480">
    <property type="term" value="F:UDP-N-acetylmuramoyl-tripeptide-D-alanyl-D-alanine ligase activity"/>
    <property type="evidence" value="ECO:0007669"/>
    <property type="project" value="UniProtKB-UniRule"/>
</dbReference>
<feature type="domain" description="Mur ligase C-terminal" evidence="13">
    <location>
        <begin position="318"/>
        <end position="438"/>
    </location>
</feature>
<evidence type="ECO:0000259" key="14">
    <source>
        <dbReference type="Pfam" id="PF08245"/>
    </source>
</evidence>
<accession>A0A937XCE3</accession>
<dbReference type="InterPro" id="IPR051046">
    <property type="entry name" value="MurCDEF_CellWall_CoF430Synth"/>
</dbReference>
<dbReference type="Proteomes" id="UP000779900">
    <property type="component" value="Unassembled WGS sequence"/>
</dbReference>
<keyword evidence="7 10" id="KW-0573">Peptidoglycan synthesis</keyword>
<dbReference type="Gene3D" id="3.40.1390.10">
    <property type="entry name" value="MurE/MurF, N-terminal domain"/>
    <property type="match status" value="1"/>
</dbReference>
<evidence type="ECO:0000256" key="5">
    <source>
        <dbReference type="ARBA" id="ARBA00022840"/>
    </source>
</evidence>
<evidence type="ECO:0000256" key="4">
    <source>
        <dbReference type="ARBA" id="ARBA00022741"/>
    </source>
</evidence>
<dbReference type="InterPro" id="IPR013221">
    <property type="entry name" value="Mur_ligase_cen"/>
</dbReference>
<dbReference type="InterPro" id="IPR035911">
    <property type="entry name" value="MurE/MurF_N"/>
</dbReference>
<evidence type="ECO:0000256" key="11">
    <source>
        <dbReference type="RuleBase" id="RU004136"/>
    </source>
</evidence>
<dbReference type="GO" id="GO:0008360">
    <property type="term" value="P:regulation of cell shape"/>
    <property type="evidence" value="ECO:0007669"/>
    <property type="project" value="UniProtKB-KW"/>
</dbReference>
<reference evidence="15" key="1">
    <citation type="submission" date="2019-03" db="EMBL/GenBank/DDBJ databases">
        <title>Lake Tanganyika Metagenome-Assembled Genomes (MAGs).</title>
        <authorList>
            <person name="Tran P."/>
        </authorList>
    </citation>
    <scope>NUCLEOTIDE SEQUENCE</scope>
    <source>
        <strain evidence="15">K_DeepCast_150m_m2_040</strain>
    </source>
</reference>
<dbReference type="HAMAP" id="MF_02019">
    <property type="entry name" value="MurF"/>
    <property type="match status" value="1"/>
</dbReference>
<evidence type="ECO:0000256" key="10">
    <source>
        <dbReference type="HAMAP-Rule" id="MF_02019"/>
    </source>
</evidence>
<dbReference type="GO" id="GO:0005524">
    <property type="term" value="F:ATP binding"/>
    <property type="evidence" value="ECO:0007669"/>
    <property type="project" value="UniProtKB-UniRule"/>
</dbReference>
<evidence type="ECO:0000256" key="1">
    <source>
        <dbReference type="ARBA" id="ARBA00022490"/>
    </source>
</evidence>
<dbReference type="AlphaFoldDB" id="A0A937XCE3"/>
<dbReference type="InterPro" id="IPR004101">
    <property type="entry name" value="Mur_ligase_C"/>
</dbReference>
<dbReference type="Gene3D" id="3.90.190.20">
    <property type="entry name" value="Mur ligase, C-terminal domain"/>
    <property type="match status" value="1"/>
</dbReference>
<keyword evidence="3 10" id="KW-0132">Cell division</keyword>
<keyword evidence="2 10" id="KW-0436">Ligase</keyword>
<keyword evidence="8 10" id="KW-0131">Cell cycle</keyword>
<evidence type="ECO:0000313" key="16">
    <source>
        <dbReference type="Proteomes" id="UP000779900"/>
    </source>
</evidence>
<dbReference type="GO" id="GO:0005737">
    <property type="term" value="C:cytoplasm"/>
    <property type="evidence" value="ECO:0007669"/>
    <property type="project" value="UniProtKB-SubCell"/>
</dbReference>
<dbReference type="PANTHER" id="PTHR43024">
    <property type="entry name" value="UDP-N-ACETYLMURAMOYL-TRIPEPTIDE--D-ALANYL-D-ALANINE LIGASE"/>
    <property type="match status" value="1"/>
</dbReference>
<evidence type="ECO:0000256" key="7">
    <source>
        <dbReference type="ARBA" id="ARBA00022984"/>
    </source>
</evidence>
<dbReference type="Pfam" id="PF01225">
    <property type="entry name" value="Mur_ligase"/>
    <property type="match status" value="1"/>
</dbReference>
<feature type="domain" description="Mur ligase central" evidence="14">
    <location>
        <begin position="108"/>
        <end position="291"/>
    </location>
</feature>
<sequence>MEPIRLNELVTATGGRLVNGRDLKVTGVSIDTRTLTSGDLYVAIRGKRLDGHQFCEQAVAKGAVGVVVDSDTAVPKGSVGIVVENTTAALGRIAFRHRERMSARVVAVTGSNGKSTTKEILAAILAVKFKTLKPQGSFNNDIGVPLTVLRMTRETEAAVFELEMNELGGTARLARICRPEVGVVTNIGDTHLEFMKDRHGVAQEKAELLQALPEKGAAALNADDPMVMAIGSTYAPPRRVTFGLEEKSEVFATDIVDAGLAGSRFRLMGQHEITLPMPGRHNVANCLAACAGAYAMGMWPGDMPDAIARLEPLPMRLRVQKLGDITLIEDCYNANPQSVGAALKILEKCGPVERRVAFLGDMHELGESSAVRHEDLGREVGTFVSRLVAVGPMGEHTARGASTAGLKQVARFDRAEQARGAVFDFVRPGDTILVKGSRAMAMEIICQEIVRVYGERQ</sequence>
<dbReference type="InterPro" id="IPR005863">
    <property type="entry name" value="UDP-N-AcMur_synth"/>
</dbReference>
<protein>
    <recommendedName>
        <fullName evidence="10 11">UDP-N-acetylmuramoyl-tripeptide--D-alanyl-D-alanine ligase</fullName>
        <ecNumber evidence="10 11">6.3.2.10</ecNumber>
    </recommendedName>
    <alternativeName>
        <fullName evidence="10">D-alanyl-D-alanine-adding enzyme</fullName>
    </alternativeName>
</protein>
<comment type="function">
    <text evidence="10 11">Involved in cell wall formation. Catalyzes the final step in the synthesis of UDP-N-acetylmuramoyl-pentapeptide, the precursor of murein.</text>
</comment>
<feature type="domain" description="Mur ligase N-terminal catalytic" evidence="12">
    <location>
        <begin position="24"/>
        <end position="94"/>
    </location>
</feature>
<evidence type="ECO:0000259" key="13">
    <source>
        <dbReference type="Pfam" id="PF02875"/>
    </source>
</evidence>
<dbReference type="Pfam" id="PF02875">
    <property type="entry name" value="Mur_ligase_C"/>
    <property type="match status" value="1"/>
</dbReference>
<dbReference type="SUPFAM" id="SSF53623">
    <property type="entry name" value="MurD-like peptide ligases, catalytic domain"/>
    <property type="match status" value="1"/>
</dbReference>
<name>A0A937XCE3_UNCW3</name>
<dbReference type="Pfam" id="PF08245">
    <property type="entry name" value="Mur_ligase_M"/>
    <property type="match status" value="1"/>
</dbReference>
<evidence type="ECO:0000256" key="2">
    <source>
        <dbReference type="ARBA" id="ARBA00022598"/>
    </source>
</evidence>
<dbReference type="InterPro" id="IPR036565">
    <property type="entry name" value="Mur-like_cat_sf"/>
</dbReference>
<evidence type="ECO:0000256" key="8">
    <source>
        <dbReference type="ARBA" id="ARBA00023306"/>
    </source>
</evidence>
<gene>
    <name evidence="10" type="primary">murF</name>
    <name evidence="15" type="ORF">FJY68_03120</name>
</gene>
<comment type="similarity">
    <text evidence="10">Belongs to the MurCDEF family. MurF subfamily.</text>
</comment>
<organism evidence="15 16">
    <name type="scientific">candidate division WOR-3 bacterium</name>
    <dbReference type="NCBI Taxonomy" id="2052148"/>
    <lineage>
        <taxon>Bacteria</taxon>
        <taxon>Bacteria division WOR-3</taxon>
    </lineage>
</organism>
<dbReference type="SUPFAM" id="SSF63418">
    <property type="entry name" value="MurE/MurF N-terminal domain"/>
    <property type="match status" value="1"/>
</dbReference>
<dbReference type="EC" id="6.3.2.10" evidence="10 11"/>
<comment type="pathway">
    <text evidence="10 11">Cell wall biogenesis; peptidoglycan biosynthesis.</text>
</comment>
<dbReference type="GO" id="GO:0009252">
    <property type="term" value="P:peptidoglycan biosynthetic process"/>
    <property type="evidence" value="ECO:0007669"/>
    <property type="project" value="UniProtKB-UniRule"/>
</dbReference>
<evidence type="ECO:0000259" key="12">
    <source>
        <dbReference type="Pfam" id="PF01225"/>
    </source>
</evidence>
<evidence type="ECO:0000256" key="9">
    <source>
        <dbReference type="ARBA" id="ARBA00023316"/>
    </source>
</evidence>
<dbReference type="NCBIfam" id="TIGR01143">
    <property type="entry name" value="murF"/>
    <property type="match status" value="1"/>
</dbReference>
<keyword evidence="6 10" id="KW-0133">Cell shape</keyword>
<dbReference type="GO" id="GO:0051301">
    <property type="term" value="P:cell division"/>
    <property type="evidence" value="ECO:0007669"/>
    <property type="project" value="UniProtKB-KW"/>
</dbReference>
<dbReference type="InterPro" id="IPR036615">
    <property type="entry name" value="Mur_ligase_C_dom_sf"/>
</dbReference>
<dbReference type="PANTHER" id="PTHR43024:SF1">
    <property type="entry name" value="UDP-N-ACETYLMURAMOYL-TRIPEPTIDE--D-ALANYL-D-ALANINE LIGASE"/>
    <property type="match status" value="1"/>
</dbReference>
<dbReference type="Gene3D" id="3.40.1190.10">
    <property type="entry name" value="Mur-like, catalytic domain"/>
    <property type="match status" value="1"/>
</dbReference>
<keyword evidence="5 10" id="KW-0067">ATP-binding</keyword>
<comment type="caution">
    <text evidence="10">Lacks conserved residue(s) required for the propagation of feature annotation.</text>
</comment>
<evidence type="ECO:0000256" key="6">
    <source>
        <dbReference type="ARBA" id="ARBA00022960"/>
    </source>
</evidence>
<comment type="caution">
    <text evidence="15">The sequence shown here is derived from an EMBL/GenBank/DDBJ whole genome shotgun (WGS) entry which is preliminary data.</text>
</comment>
<dbReference type="InterPro" id="IPR000713">
    <property type="entry name" value="Mur_ligase_N"/>
</dbReference>
<evidence type="ECO:0000256" key="3">
    <source>
        <dbReference type="ARBA" id="ARBA00022618"/>
    </source>
</evidence>
<comment type="catalytic activity">
    <reaction evidence="10 11">
        <text>D-alanyl-D-alanine + UDP-N-acetyl-alpha-D-muramoyl-L-alanyl-gamma-D-glutamyl-meso-2,6-diaminopimelate + ATP = UDP-N-acetyl-alpha-D-muramoyl-L-alanyl-gamma-D-glutamyl-meso-2,6-diaminopimeloyl-D-alanyl-D-alanine + ADP + phosphate + H(+)</text>
        <dbReference type="Rhea" id="RHEA:28374"/>
        <dbReference type="ChEBI" id="CHEBI:15378"/>
        <dbReference type="ChEBI" id="CHEBI:30616"/>
        <dbReference type="ChEBI" id="CHEBI:43474"/>
        <dbReference type="ChEBI" id="CHEBI:57822"/>
        <dbReference type="ChEBI" id="CHEBI:61386"/>
        <dbReference type="ChEBI" id="CHEBI:83905"/>
        <dbReference type="ChEBI" id="CHEBI:456216"/>
        <dbReference type="EC" id="6.3.2.10"/>
    </reaction>
</comment>
<evidence type="ECO:0000313" key="15">
    <source>
        <dbReference type="EMBL" id="MBM3330828.1"/>
    </source>
</evidence>
<keyword evidence="1 10" id="KW-0963">Cytoplasm</keyword>